<keyword evidence="3" id="KW-1133">Transmembrane helix</keyword>
<feature type="transmembrane region" description="Helical" evidence="3">
    <location>
        <begin position="6"/>
        <end position="22"/>
    </location>
</feature>
<protein>
    <submittedName>
        <fullName evidence="4">Uncharacterized protein</fullName>
    </submittedName>
</protein>
<keyword evidence="3" id="KW-0472">Membrane</keyword>
<organism evidence="4 5">
    <name type="scientific">Friedmanniomyces endolithicus</name>
    <dbReference type="NCBI Taxonomy" id="329885"/>
    <lineage>
        <taxon>Eukaryota</taxon>
        <taxon>Fungi</taxon>
        <taxon>Dikarya</taxon>
        <taxon>Ascomycota</taxon>
        <taxon>Pezizomycotina</taxon>
        <taxon>Dothideomycetes</taxon>
        <taxon>Dothideomycetidae</taxon>
        <taxon>Mycosphaerellales</taxon>
        <taxon>Teratosphaeriaceae</taxon>
        <taxon>Friedmanniomyces</taxon>
    </lineage>
</organism>
<dbReference type="PANTHER" id="PTHR28023:SF1">
    <property type="entry name" value="UPF0357 PROTEIN YCL012C"/>
    <property type="match status" value="1"/>
</dbReference>
<evidence type="ECO:0000256" key="1">
    <source>
        <dbReference type="ARBA" id="ARBA00008325"/>
    </source>
</evidence>
<evidence type="ECO:0000256" key="3">
    <source>
        <dbReference type="SAM" id="Phobius"/>
    </source>
</evidence>
<dbReference type="PANTHER" id="PTHR28023">
    <property type="entry name" value="UPF0357 PROTEIN YCL012C"/>
    <property type="match status" value="1"/>
</dbReference>
<dbReference type="InterPro" id="IPR018559">
    <property type="entry name" value="DUF2015"/>
</dbReference>
<reference evidence="4 5" key="1">
    <citation type="submission" date="2017-03" db="EMBL/GenBank/DDBJ databases">
        <title>Genomes of endolithic fungi from Antarctica.</title>
        <authorList>
            <person name="Coleine C."/>
            <person name="Masonjones S."/>
            <person name="Stajich J.E."/>
        </authorList>
    </citation>
    <scope>NUCLEOTIDE SEQUENCE [LARGE SCALE GENOMIC DNA]</scope>
    <source>
        <strain evidence="4 5">CCFEE 5311</strain>
    </source>
</reference>
<sequence length="201" mass="21979">MGFYFYTLTFFFLIVATALYLTRNLWKPFAPPIPYVTAPGTIPAPLYNITNYLQNTFFDRFNYVRLPTSSTFAEDAEAGLHSSNFSLAENIEAGDSRRGLDAGAKREVQRVMRSRGVGFDEARRMVMEERFGREGIAADGRPLDRKALAGAGAGGLASCRGGYDGGETPPPDIMDTFAYVLTKTISALSVSFSIPALSDSK</sequence>
<evidence type="ECO:0000313" key="4">
    <source>
        <dbReference type="EMBL" id="TKA46048.1"/>
    </source>
</evidence>
<proteinExistence type="inferred from homology"/>
<dbReference type="OrthoDB" id="447314at2759"/>
<evidence type="ECO:0000313" key="5">
    <source>
        <dbReference type="Proteomes" id="UP000310066"/>
    </source>
</evidence>
<dbReference type="Pfam" id="PF09435">
    <property type="entry name" value="DUF2015"/>
    <property type="match status" value="1"/>
</dbReference>
<accession>A0A4U0VAT3</accession>
<dbReference type="Proteomes" id="UP000310066">
    <property type="component" value="Unassembled WGS sequence"/>
</dbReference>
<comment type="similarity">
    <text evidence="1">Belongs to the UPF0357 family.</text>
</comment>
<gene>
    <name evidence="4" type="ORF">B0A54_02855</name>
</gene>
<dbReference type="EMBL" id="NAJP01000009">
    <property type="protein sequence ID" value="TKA46048.1"/>
    <property type="molecule type" value="Genomic_DNA"/>
</dbReference>
<name>A0A4U0VAT3_9PEZI</name>
<keyword evidence="2" id="KW-0732">Signal</keyword>
<evidence type="ECO:0000256" key="2">
    <source>
        <dbReference type="ARBA" id="ARBA00022729"/>
    </source>
</evidence>
<keyword evidence="3" id="KW-0812">Transmembrane</keyword>
<dbReference type="AlphaFoldDB" id="A0A4U0VAT3"/>
<comment type="caution">
    <text evidence="4">The sequence shown here is derived from an EMBL/GenBank/DDBJ whole genome shotgun (WGS) entry which is preliminary data.</text>
</comment>